<organism evidence="2 3">
    <name type="scientific">Actinospica acidithermotolerans</name>
    <dbReference type="NCBI Taxonomy" id="2828514"/>
    <lineage>
        <taxon>Bacteria</taxon>
        <taxon>Bacillati</taxon>
        <taxon>Actinomycetota</taxon>
        <taxon>Actinomycetes</taxon>
        <taxon>Catenulisporales</taxon>
        <taxon>Actinospicaceae</taxon>
        <taxon>Actinospica</taxon>
    </lineage>
</organism>
<reference evidence="2" key="1">
    <citation type="submission" date="2021-04" db="EMBL/GenBank/DDBJ databases">
        <title>Genome based classification of Actinospica acidithermotolerans sp. nov., an actinobacterium isolated from an Indonesian hot spring.</title>
        <authorList>
            <person name="Kusuma A.B."/>
            <person name="Putra K.E."/>
            <person name="Nafisah S."/>
            <person name="Loh J."/>
            <person name="Nouioui I."/>
            <person name="Goodfellow M."/>
        </authorList>
    </citation>
    <scope>NUCLEOTIDE SEQUENCE</scope>
    <source>
        <strain evidence="2">MGRD01-02</strain>
    </source>
</reference>
<evidence type="ECO:0000313" key="2">
    <source>
        <dbReference type="EMBL" id="MBR7828513.1"/>
    </source>
</evidence>
<evidence type="ECO:0000256" key="1">
    <source>
        <dbReference type="SAM" id="MobiDB-lite"/>
    </source>
</evidence>
<dbReference type="RefSeq" id="WP_212519645.1">
    <property type="nucleotide sequence ID" value="NZ_JAGSOH010000058.1"/>
</dbReference>
<proteinExistence type="predicted"/>
<dbReference type="AlphaFoldDB" id="A0A941EDM2"/>
<evidence type="ECO:0000313" key="3">
    <source>
        <dbReference type="Proteomes" id="UP000676325"/>
    </source>
</evidence>
<dbReference type="EMBL" id="JAGSOH010000058">
    <property type="protein sequence ID" value="MBR7828513.1"/>
    <property type="molecule type" value="Genomic_DNA"/>
</dbReference>
<dbReference type="Proteomes" id="UP000676325">
    <property type="component" value="Unassembled WGS sequence"/>
</dbReference>
<accession>A0A941EDM2</accession>
<comment type="caution">
    <text evidence="2">The sequence shown here is derived from an EMBL/GenBank/DDBJ whole genome shotgun (WGS) entry which is preliminary data.</text>
</comment>
<keyword evidence="3" id="KW-1185">Reference proteome</keyword>
<gene>
    <name evidence="2" type="ORF">KDK95_19535</name>
</gene>
<feature type="region of interest" description="Disordered" evidence="1">
    <location>
        <begin position="40"/>
        <end position="81"/>
    </location>
</feature>
<sequence>MTTSPQEPTAPHPEGYILRGGPLDGAVARARRPAYLHLEHYNGDGDTYAPSGHPDSEYPELERYDFGPMASERRQRPHGQM</sequence>
<protein>
    <submittedName>
        <fullName evidence="2">Uncharacterized protein</fullName>
    </submittedName>
</protein>
<feature type="compositionally biased region" description="Basic and acidic residues" evidence="1">
    <location>
        <begin position="54"/>
        <end position="65"/>
    </location>
</feature>
<feature type="region of interest" description="Disordered" evidence="1">
    <location>
        <begin position="1"/>
        <end position="21"/>
    </location>
</feature>
<name>A0A941EDM2_9ACTN</name>